<dbReference type="PANTHER" id="PTHR47245:SF2">
    <property type="entry name" value="PEPTIDYL-PROLYL CIS-TRANS ISOMERASE HP_0175-RELATED"/>
    <property type="match status" value="1"/>
</dbReference>
<dbReference type="InterPro" id="IPR000297">
    <property type="entry name" value="PPIase_PpiC"/>
</dbReference>
<dbReference type="SUPFAM" id="SSF54534">
    <property type="entry name" value="FKBP-like"/>
    <property type="match status" value="2"/>
</dbReference>
<dbReference type="Pfam" id="PF13145">
    <property type="entry name" value="Rotamase_2"/>
    <property type="match status" value="1"/>
</dbReference>
<reference evidence="4" key="1">
    <citation type="journal article" date="2020" name="mSystems">
        <title>Genome- and Community-Level Interaction Insights into Carbon Utilization and Element Cycling Functions of Hydrothermarchaeota in Hydrothermal Sediment.</title>
        <authorList>
            <person name="Zhou Z."/>
            <person name="Liu Y."/>
            <person name="Xu W."/>
            <person name="Pan J."/>
            <person name="Luo Z.H."/>
            <person name="Li M."/>
        </authorList>
    </citation>
    <scope>NUCLEOTIDE SEQUENCE [LARGE SCALE GENOMIC DNA]</scope>
    <source>
        <strain evidence="4">HyVt-577</strain>
    </source>
</reference>
<dbReference type="GO" id="GO:0003755">
    <property type="term" value="F:peptidyl-prolyl cis-trans isomerase activity"/>
    <property type="evidence" value="ECO:0007669"/>
    <property type="project" value="UniProtKB-KW"/>
</dbReference>
<dbReference type="Gene3D" id="3.10.50.40">
    <property type="match status" value="2"/>
</dbReference>
<dbReference type="AlphaFoldDB" id="A0A7V4U3E0"/>
<keyword evidence="2" id="KW-0732">Signal</keyword>
<dbReference type="Proteomes" id="UP000885779">
    <property type="component" value="Unassembled WGS sequence"/>
</dbReference>
<dbReference type="EMBL" id="DRQG01000118">
    <property type="protein sequence ID" value="HGY56622.1"/>
    <property type="molecule type" value="Genomic_DNA"/>
</dbReference>
<keyword evidence="1" id="KW-0697">Rotamase</keyword>
<evidence type="ECO:0000256" key="1">
    <source>
        <dbReference type="PROSITE-ProRule" id="PRU00278"/>
    </source>
</evidence>
<dbReference type="InterPro" id="IPR046357">
    <property type="entry name" value="PPIase_dom_sf"/>
</dbReference>
<evidence type="ECO:0000259" key="3">
    <source>
        <dbReference type="PROSITE" id="PS50198"/>
    </source>
</evidence>
<name>A0A7V4U3E0_CALAY</name>
<comment type="caution">
    <text evidence="4">The sequence shown here is derived from an EMBL/GenBank/DDBJ whole genome shotgun (WGS) entry which is preliminary data.</text>
</comment>
<evidence type="ECO:0000313" key="4">
    <source>
        <dbReference type="EMBL" id="HGY56622.1"/>
    </source>
</evidence>
<dbReference type="PANTHER" id="PTHR47245">
    <property type="entry name" value="PEPTIDYLPROLYL ISOMERASE"/>
    <property type="match status" value="1"/>
</dbReference>
<proteinExistence type="predicted"/>
<dbReference type="PROSITE" id="PS50198">
    <property type="entry name" value="PPIC_PPIASE_2"/>
    <property type="match status" value="2"/>
</dbReference>
<dbReference type="InterPro" id="IPR050245">
    <property type="entry name" value="PrsA_foldase"/>
</dbReference>
<protein>
    <recommendedName>
        <fullName evidence="3">PpiC domain-containing protein</fullName>
    </recommendedName>
</protein>
<sequence>MRKVLSLVIPTLLALYLSGCGLSEDTVAKVGNQKITVDEFKQELAKRFPNKTSYTDVDSAAKFNALNRMIDTKRRLAAAYDLGLDEDDVVLLEVRRQNEKMLMNKFYEKMIVDKMVSDEAIRQAFEKQKEEVKASHILIAYAGARGSRAKRSKDEAAKLAAEIAQKARAGEDFTALVKKYSDDPSAKRNNGDLGYFTWGRMVPEFQEAAFAMQPGEISEPVETSYGFHVIKVEDRRENPKFSEDNFEKESFNIKRKLYFARQDEGRARWDTLRSQIKKEYDYKLLRDNLKDLTAKLKEKTRKRLLNPEDITQEERNTLLATWNGGQYTLEDLLEEYKDSFSRLRPALIEYVRLAPDVENINLKDFMVAKAREMGLGQEEDIQKQLDIIKERRMLSVLKQREIDDKIEPTDEDIKNYYEQNKEEFTHPPKIQIWEIFVKDEKLAKKIYNWAKAGRNFEQLAAKYTEDKTYKKKKGFLGYKVRTQRGSVSREAFKIGENAIGGPVRYRNGWAVIKTGKKMEKEYMDFKQALPRVQSKLRRERLKARTEEWEKELKERYPATINEELVMSI</sequence>
<accession>A0A7V4U3E0</accession>
<gene>
    <name evidence="4" type="ORF">ENK44_13010</name>
</gene>
<feature type="chain" id="PRO_5031387954" description="PpiC domain-containing protein" evidence="2">
    <location>
        <begin position="24"/>
        <end position="568"/>
    </location>
</feature>
<organism evidence="4">
    <name type="scientific">Caldithrix abyssi</name>
    <dbReference type="NCBI Taxonomy" id="187145"/>
    <lineage>
        <taxon>Bacteria</taxon>
        <taxon>Pseudomonadati</taxon>
        <taxon>Calditrichota</taxon>
        <taxon>Calditrichia</taxon>
        <taxon>Calditrichales</taxon>
        <taxon>Calditrichaceae</taxon>
        <taxon>Caldithrix</taxon>
    </lineage>
</organism>
<feature type="domain" description="PpiC" evidence="3">
    <location>
        <begin position="427"/>
        <end position="516"/>
    </location>
</feature>
<feature type="domain" description="PpiC" evidence="3">
    <location>
        <begin position="129"/>
        <end position="234"/>
    </location>
</feature>
<dbReference type="Gene3D" id="1.10.4030.10">
    <property type="entry name" value="Porin chaperone SurA, peptide-binding domain"/>
    <property type="match status" value="1"/>
</dbReference>
<dbReference type="SUPFAM" id="SSF109998">
    <property type="entry name" value="Triger factor/SurA peptide-binding domain-like"/>
    <property type="match status" value="1"/>
</dbReference>
<dbReference type="InterPro" id="IPR027304">
    <property type="entry name" value="Trigger_fact/SurA_dom_sf"/>
</dbReference>
<keyword evidence="1" id="KW-0413">Isomerase</keyword>
<evidence type="ECO:0000256" key="2">
    <source>
        <dbReference type="SAM" id="SignalP"/>
    </source>
</evidence>
<feature type="signal peptide" evidence="2">
    <location>
        <begin position="1"/>
        <end position="23"/>
    </location>
</feature>
<dbReference type="Pfam" id="PF13616">
    <property type="entry name" value="Rotamase_3"/>
    <property type="match status" value="1"/>
</dbReference>